<accession>A0A347WKF8</accession>
<evidence type="ECO:0000256" key="4">
    <source>
        <dbReference type="ARBA" id="ARBA00022801"/>
    </source>
</evidence>
<keyword evidence="5" id="KW-0464">Manganese</keyword>
<dbReference type="InterPro" id="IPR038763">
    <property type="entry name" value="DHH_sf"/>
</dbReference>
<dbReference type="InterPro" id="IPR001667">
    <property type="entry name" value="DDH_dom"/>
</dbReference>
<dbReference type="EMBL" id="CP023434">
    <property type="protein sequence ID" value="AXY25565.1"/>
    <property type="molecule type" value="Genomic_DNA"/>
</dbReference>
<dbReference type="KEGG" id="abae:CL176_05915"/>
<evidence type="ECO:0000256" key="5">
    <source>
        <dbReference type="ARBA" id="ARBA00023211"/>
    </source>
</evidence>
<dbReference type="RefSeq" id="WP_118990467.1">
    <property type="nucleotide sequence ID" value="NZ_CP023434.1"/>
</dbReference>
<proteinExistence type="predicted"/>
<reference evidence="9 10" key="1">
    <citation type="submission" date="2017-09" db="EMBL/GenBank/DDBJ databases">
        <title>Complete genome sequence of Oxytococcus suis strain ZY16052.</title>
        <authorList>
            <person name="Li F."/>
        </authorList>
    </citation>
    <scope>NUCLEOTIDE SEQUENCE [LARGE SCALE GENOMIC DNA]</scope>
    <source>
        <strain evidence="9 10">ZY16052</strain>
    </source>
</reference>
<evidence type="ECO:0000256" key="3">
    <source>
        <dbReference type="ARBA" id="ARBA00022723"/>
    </source>
</evidence>
<dbReference type="GO" id="GO:0046872">
    <property type="term" value="F:metal ion binding"/>
    <property type="evidence" value="ECO:0007669"/>
    <property type="project" value="UniProtKB-KW"/>
</dbReference>
<dbReference type="InterPro" id="IPR004097">
    <property type="entry name" value="DHHA2"/>
</dbReference>
<protein>
    <recommendedName>
        <fullName evidence="2">inorganic diphosphatase</fullName>
        <ecNumber evidence="2">3.6.1.1</ecNumber>
    </recommendedName>
    <alternativeName>
        <fullName evidence="6">Pyrophosphate phospho-hydrolase</fullName>
    </alternativeName>
</protein>
<keyword evidence="3" id="KW-0479">Metal-binding</keyword>
<dbReference type="Proteomes" id="UP000263232">
    <property type="component" value="Chromosome"/>
</dbReference>
<keyword evidence="4" id="KW-0378">Hydrolase</keyword>
<organism evidence="9 10">
    <name type="scientific">Suicoccus acidiformans</name>
    <dbReference type="NCBI Taxonomy" id="2036206"/>
    <lineage>
        <taxon>Bacteria</taxon>
        <taxon>Bacillati</taxon>
        <taxon>Bacillota</taxon>
        <taxon>Bacilli</taxon>
        <taxon>Lactobacillales</taxon>
        <taxon>Aerococcaceae</taxon>
        <taxon>Suicoccus</taxon>
    </lineage>
</organism>
<dbReference type="EC" id="3.6.1.1" evidence="2"/>
<evidence type="ECO:0000313" key="10">
    <source>
        <dbReference type="Proteomes" id="UP000263232"/>
    </source>
</evidence>
<dbReference type="OrthoDB" id="9766150at2"/>
<dbReference type="Pfam" id="PF01368">
    <property type="entry name" value="DHH"/>
    <property type="match status" value="1"/>
</dbReference>
<dbReference type="PANTHER" id="PTHR47618">
    <property type="entry name" value="BIFUNCTIONAL OLIGORIBONUCLEASE AND PAP PHOSPHATASE NRNA"/>
    <property type="match status" value="1"/>
</dbReference>
<comment type="cofactor">
    <cofactor evidence="1">
        <name>Mn(2+)</name>
        <dbReference type="ChEBI" id="CHEBI:29035"/>
    </cofactor>
</comment>
<dbReference type="NCBIfam" id="NF003877">
    <property type="entry name" value="PRK05427.1"/>
    <property type="match status" value="1"/>
</dbReference>
<dbReference type="Gene3D" id="3.90.1640.10">
    <property type="entry name" value="inorganic pyrophosphatase (n-terminal core)"/>
    <property type="match status" value="1"/>
</dbReference>
<gene>
    <name evidence="9" type="ORF">CL176_05915</name>
</gene>
<comment type="catalytic activity">
    <reaction evidence="7">
        <text>diphosphate + H2O = 2 phosphate + H(+)</text>
        <dbReference type="Rhea" id="RHEA:24576"/>
        <dbReference type="ChEBI" id="CHEBI:15377"/>
        <dbReference type="ChEBI" id="CHEBI:15378"/>
        <dbReference type="ChEBI" id="CHEBI:33019"/>
        <dbReference type="ChEBI" id="CHEBI:43474"/>
        <dbReference type="EC" id="3.6.1.1"/>
    </reaction>
</comment>
<dbReference type="InterPro" id="IPR051319">
    <property type="entry name" value="Oligoribo/pAp-PDE_c-di-AMP_PDE"/>
</dbReference>
<evidence type="ECO:0000256" key="2">
    <source>
        <dbReference type="ARBA" id="ARBA00012146"/>
    </source>
</evidence>
<dbReference type="FunFam" id="3.90.1640.10:FF:000001">
    <property type="entry name" value="Probable manganese-dependent inorganic pyrophosphatase"/>
    <property type="match status" value="1"/>
</dbReference>
<evidence type="ECO:0000256" key="6">
    <source>
        <dbReference type="ARBA" id="ARBA00032535"/>
    </source>
</evidence>
<evidence type="ECO:0000256" key="7">
    <source>
        <dbReference type="ARBA" id="ARBA00047820"/>
    </source>
</evidence>
<evidence type="ECO:0000259" key="8">
    <source>
        <dbReference type="SMART" id="SM01131"/>
    </source>
</evidence>
<dbReference type="Gene3D" id="3.10.310.20">
    <property type="entry name" value="DHHA2 domain"/>
    <property type="match status" value="1"/>
</dbReference>
<feature type="domain" description="DHHA2" evidence="8">
    <location>
        <begin position="181"/>
        <end position="307"/>
    </location>
</feature>
<dbReference type="AlphaFoldDB" id="A0A347WKF8"/>
<dbReference type="GO" id="GO:0004427">
    <property type="term" value="F:inorganic diphosphate phosphatase activity"/>
    <property type="evidence" value="ECO:0007669"/>
    <property type="project" value="UniProtKB-EC"/>
</dbReference>
<evidence type="ECO:0000313" key="9">
    <source>
        <dbReference type="EMBL" id="AXY25565.1"/>
    </source>
</evidence>
<evidence type="ECO:0000256" key="1">
    <source>
        <dbReference type="ARBA" id="ARBA00001936"/>
    </source>
</evidence>
<dbReference type="InterPro" id="IPR038222">
    <property type="entry name" value="DHHA2_dom_sf"/>
</dbReference>
<keyword evidence="10" id="KW-1185">Reference proteome</keyword>
<name>A0A347WKF8_9LACT</name>
<dbReference type="PANTHER" id="PTHR47618:SF1">
    <property type="entry name" value="BIFUNCTIONAL OLIGORIBONUCLEASE AND PAP PHOSPHATASE NRNA"/>
    <property type="match status" value="1"/>
</dbReference>
<dbReference type="GO" id="GO:0005737">
    <property type="term" value="C:cytoplasm"/>
    <property type="evidence" value="ECO:0007669"/>
    <property type="project" value="InterPro"/>
</dbReference>
<sequence>MSKYLVFGHKNPDTDAIGSAIAMSYYLERLGYEAEPVALGTPNDETQFALDTFNIEAPRVIRTASNEVEHVALVDHNEPQQSVDDIEAVEVDFVVDHHRISGFETAQPLYYRCEPIGCTASVLYKMFQEKGIDIPTSIAGMMLSAVISDTLLFKSPTATKEDQNIAIELAKLAQVDLETYGLELLKSGTNLTDKSDLDILSSDSKNFNMAGYNVRIGQVNTVGFDEVLERKEAILNTMRAEAKAADLDLFILLVTDILDSDSIALVIGEQSRAVEGAFDQVISQDQLTLPGVVSRKKQVIPQLTEAFEVLI</sequence>
<dbReference type="SMART" id="SM01131">
    <property type="entry name" value="DHHA2"/>
    <property type="match status" value="1"/>
</dbReference>
<dbReference type="SUPFAM" id="SSF64182">
    <property type="entry name" value="DHH phosphoesterases"/>
    <property type="match status" value="1"/>
</dbReference>
<dbReference type="Pfam" id="PF02833">
    <property type="entry name" value="DHHA2"/>
    <property type="match status" value="1"/>
</dbReference>